<evidence type="ECO:0000256" key="2">
    <source>
        <dbReference type="ARBA" id="ARBA00022692"/>
    </source>
</evidence>
<comment type="subcellular location">
    <subcellularLocation>
        <location evidence="1">Membrane</location>
        <topology evidence="1">Multi-pass membrane protein</topology>
    </subcellularLocation>
</comment>
<keyword evidence="4 5" id="KW-0472">Membrane</keyword>
<keyword evidence="2 5" id="KW-0812">Transmembrane</keyword>
<evidence type="ECO:0000256" key="1">
    <source>
        <dbReference type="ARBA" id="ARBA00004141"/>
    </source>
</evidence>
<sequence>MLYLILGVALWALAHLFKRLVPGLRASMGEAGKGVVAVLLLVSIGLMYIGYDPASGPVWWGRNGALVGINNLLMLGAFFLYTADGMRAPVIGGMRHPQLTGFSLWAVAHLLVNGDLASFILFGGLLAWALLTMRLINRAQPSWTPKPTKPGRNLPALGASVGAMLVVMLIHYWLGVQPWGA</sequence>
<dbReference type="STRING" id="371731.Rsw2DRAFT_2551"/>
<dbReference type="GO" id="GO:0016020">
    <property type="term" value="C:membrane"/>
    <property type="evidence" value="ECO:0007669"/>
    <property type="project" value="UniProtKB-SubCell"/>
</dbReference>
<dbReference type="OrthoDB" id="5293641at2"/>
<keyword evidence="3 5" id="KW-1133">Transmembrane helix</keyword>
<organism evidence="7 8">
    <name type="scientific">Rhodobacter ferrooxidans</name>
    <dbReference type="NCBI Taxonomy" id="371731"/>
    <lineage>
        <taxon>Bacteria</taxon>
        <taxon>Pseudomonadati</taxon>
        <taxon>Pseudomonadota</taxon>
        <taxon>Alphaproteobacteria</taxon>
        <taxon>Rhodobacterales</taxon>
        <taxon>Rhodobacter group</taxon>
        <taxon>Rhodobacter</taxon>
    </lineage>
</organism>
<name>C8S3C3_9RHOB</name>
<proteinExistence type="predicted"/>
<feature type="transmembrane region" description="Helical" evidence="5">
    <location>
        <begin position="34"/>
        <end position="51"/>
    </location>
</feature>
<reference evidence="7 8" key="1">
    <citation type="submission" date="2009-08" db="EMBL/GenBank/DDBJ databases">
        <title>The draft genome of Rhodobacter sp. SW2.</title>
        <authorList>
            <consortium name="US DOE Joint Genome Institute (JGI-PGF)"/>
            <person name="Lucas S."/>
            <person name="Copeland A."/>
            <person name="Lapidus A."/>
            <person name="Glavina del Rio T."/>
            <person name="Tice H."/>
            <person name="Bruce D."/>
            <person name="Goodwin L."/>
            <person name="Pitluck S."/>
            <person name="Larimer F."/>
            <person name="Land M.L."/>
            <person name="Hauser L."/>
            <person name="Emerson D."/>
        </authorList>
    </citation>
    <scope>NUCLEOTIDE SEQUENCE [LARGE SCALE GENOMIC DNA]</scope>
    <source>
        <strain evidence="7 8">SW2</strain>
    </source>
</reference>
<gene>
    <name evidence="7" type="ORF">Rsw2DRAFT_2551</name>
</gene>
<protein>
    <submittedName>
        <fullName evidence="7">NnrUfamily protein</fullName>
    </submittedName>
</protein>
<dbReference type="Proteomes" id="UP000010121">
    <property type="component" value="Unassembled WGS sequence"/>
</dbReference>
<accession>C8S3C3</accession>
<feature type="domain" description="NnrU" evidence="6">
    <location>
        <begin position="4"/>
        <end position="178"/>
    </location>
</feature>
<feature type="transmembrane region" description="Helical" evidence="5">
    <location>
        <begin position="63"/>
        <end position="82"/>
    </location>
</feature>
<evidence type="ECO:0000256" key="4">
    <source>
        <dbReference type="ARBA" id="ARBA00023136"/>
    </source>
</evidence>
<dbReference type="Pfam" id="PF07298">
    <property type="entry name" value="NnrU"/>
    <property type="match status" value="1"/>
</dbReference>
<dbReference type="EMBL" id="ACYY01000018">
    <property type="protein sequence ID" value="EEW24488.1"/>
    <property type="molecule type" value="Genomic_DNA"/>
</dbReference>
<feature type="transmembrane region" description="Helical" evidence="5">
    <location>
        <begin position="154"/>
        <end position="174"/>
    </location>
</feature>
<evidence type="ECO:0000313" key="7">
    <source>
        <dbReference type="EMBL" id="EEW24488.1"/>
    </source>
</evidence>
<dbReference type="InterPro" id="IPR009915">
    <property type="entry name" value="NnrU_dom"/>
</dbReference>
<feature type="transmembrane region" description="Helical" evidence="5">
    <location>
        <begin position="102"/>
        <end position="133"/>
    </location>
</feature>
<evidence type="ECO:0000256" key="3">
    <source>
        <dbReference type="ARBA" id="ARBA00022989"/>
    </source>
</evidence>
<dbReference type="RefSeq" id="WP_008031594.1">
    <property type="nucleotide sequence ID" value="NZ_ACYY01000018.1"/>
</dbReference>
<keyword evidence="8" id="KW-1185">Reference proteome</keyword>
<comment type="caution">
    <text evidence="7">The sequence shown here is derived from an EMBL/GenBank/DDBJ whole genome shotgun (WGS) entry which is preliminary data.</text>
</comment>
<evidence type="ECO:0000259" key="6">
    <source>
        <dbReference type="Pfam" id="PF07298"/>
    </source>
</evidence>
<evidence type="ECO:0000256" key="5">
    <source>
        <dbReference type="SAM" id="Phobius"/>
    </source>
</evidence>
<dbReference type="eggNOG" id="COG4094">
    <property type="taxonomic scope" value="Bacteria"/>
</dbReference>
<evidence type="ECO:0000313" key="8">
    <source>
        <dbReference type="Proteomes" id="UP000010121"/>
    </source>
</evidence>
<dbReference type="AlphaFoldDB" id="C8S3C3"/>